<evidence type="ECO:0000256" key="4">
    <source>
        <dbReference type="ARBA" id="ARBA00022989"/>
    </source>
</evidence>
<protein>
    <submittedName>
        <fullName evidence="7">Polysaccharide biosynthesis protein</fullName>
    </submittedName>
</protein>
<dbReference type="EMBL" id="CP000478">
    <property type="protein sequence ID" value="ABK16475.1"/>
    <property type="molecule type" value="Genomic_DNA"/>
</dbReference>
<dbReference type="eggNOG" id="COG2244">
    <property type="taxonomic scope" value="Bacteria"/>
</dbReference>
<feature type="transmembrane region" description="Helical" evidence="6">
    <location>
        <begin position="99"/>
        <end position="121"/>
    </location>
</feature>
<reference evidence="7 8" key="1">
    <citation type="submission" date="2006-10" db="EMBL/GenBank/DDBJ databases">
        <title>Complete sequence of Syntrophobacter fumaroxidans MPOB.</title>
        <authorList>
            <consortium name="US DOE Joint Genome Institute"/>
            <person name="Copeland A."/>
            <person name="Lucas S."/>
            <person name="Lapidus A."/>
            <person name="Barry K."/>
            <person name="Detter J.C."/>
            <person name="Glavina del Rio T."/>
            <person name="Hammon N."/>
            <person name="Israni S."/>
            <person name="Pitluck S."/>
            <person name="Goltsman E.G."/>
            <person name="Martinez M."/>
            <person name="Schmutz J."/>
            <person name="Larimer F."/>
            <person name="Land M."/>
            <person name="Hauser L."/>
            <person name="Kyrpides N."/>
            <person name="Kim E."/>
            <person name="Boone D.R."/>
            <person name="Brockman F."/>
            <person name="Culley D."/>
            <person name="Ferry J."/>
            <person name="Gunsalus R."/>
            <person name="McInerney M.J."/>
            <person name="Morrison M."/>
            <person name="Plugge C."/>
            <person name="Rohlin L."/>
            <person name="Scholten J."/>
            <person name="Sieber J."/>
            <person name="Stams A.J.M."/>
            <person name="Worm P."/>
            <person name="Henstra A.M."/>
            <person name="Richardson P."/>
        </authorList>
    </citation>
    <scope>NUCLEOTIDE SEQUENCE [LARGE SCALE GENOMIC DNA]</scope>
    <source>
        <strain evidence="8">DSM 10017 / MPOB</strain>
    </source>
</reference>
<comment type="subcellular location">
    <subcellularLocation>
        <location evidence="1">Cell membrane</location>
        <topology evidence="1">Multi-pass membrane protein</topology>
    </subcellularLocation>
</comment>
<dbReference type="InterPro" id="IPR050833">
    <property type="entry name" value="Poly_Biosynth_Transport"/>
</dbReference>
<dbReference type="HOGENOM" id="CLU_022017_5_3_7"/>
<accession>A0LGC3</accession>
<feature type="transmembrane region" description="Helical" evidence="6">
    <location>
        <begin position="277"/>
        <end position="295"/>
    </location>
</feature>
<dbReference type="InterPro" id="IPR002797">
    <property type="entry name" value="Polysacc_synth"/>
</dbReference>
<keyword evidence="5 6" id="KW-0472">Membrane</keyword>
<gene>
    <name evidence="7" type="ordered locus">Sfum_0777</name>
</gene>
<feature type="transmembrane region" description="Helical" evidence="6">
    <location>
        <begin position="53"/>
        <end position="71"/>
    </location>
</feature>
<feature type="transmembrane region" description="Helical" evidence="6">
    <location>
        <begin position="163"/>
        <end position="186"/>
    </location>
</feature>
<keyword evidence="4 6" id="KW-1133">Transmembrane helix</keyword>
<feature type="transmembrane region" description="Helical" evidence="6">
    <location>
        <begin position="316"/>
        <end position="336"/>
    </location>
</feature>
<dbReference type="PANTHER" id="PTHR30250:SF11">
    <property type="entry name" value="O-ANTIGEN TRANSPORTER-RELATED"/>
    <property type="match status" value="1"/>
</dbReference>
<dbReference type="KEGG" id="sfu:Sfum_0777"/>
<feature type="transmembrane region" description="Helical" evidence="6">
    <location>
        <begin position="348"/>
        <end position="370"/>
    </location>
</feature>
<evidence type="ECO:0000256" key="5">
    <source>
        <dbReference type="ARBA" id="ARBA00023136"/>
    </source>
</evidence>
<feature type="transmembrane region" description="Helical" evidence="6">
    <location>
        <begin position="133"/>
        <end position="151"/>
    </location>
</feature>
<dbReference type="STRING" id="335543.Sfum_0777"/>
<keyword evidence="3 6" id="KW-0812">Transmembrane</keyword>
<sequence length="441" mass="46550">MALLSLKNLDGRMQEVVRGASTAFLIKILAAGVGFASNIVLARCLGAEGAGHYFLVLTVVTVAAVFGRMGLNNTILRFASANVSQGNWESVKGVYAKGIGFAVGASGLTGILMFVSAPVVAERLFNNPELTGLLRWMSLAAIPLAISALYAQLLRAVDNIRDAMMVLSAWVPLFFTVGTVALAPSFGPRGAVWAYILATVLTTLIAMWVWRRETPCLRGIKGHFETGELLASSIPLFFASCWQLIMQWCSNCFLGVWSTSADVGIFAVANRTASLTTLILVAVNSISAPKFAALYSRGDLSGLGRLARGSAKMMTIMSVPIIIPLVFAPGLVMGLFGPQFAGGGTSLALLALGQFVNVATGSVTAVLMMCGYERVANNIMAFSALCCVVANLALIPFWGVLGAAAATAITLIAQNLLGVVMVWRLLGIMTIPGLFSKRAQR</sequence>
<evidence type="ECO:0000256" key="3">
    <source>
        <dbReference type="ARBA" id="ARBA00022692"/>
    </source>
</evidence>
<dbReference type="Pfam" id="PF01943">
    <property type="entry name" value="Polysacc_synt"/>
    <property type="match status" value="1"/>
</dbReference>
<feature type="transmembrane region" description="Helical" evidence="6">
    <location>
        <begin position="21"/>
        <end position="41"/>
    </location>
</feature>
<name>A0LGC3_SYNFM</name>
<dbReference type="GO" id="GO:0005886">
    <property type="term" value="C:plasma membrane"/>
    <property type="evidence" value="ECO:0007669"/>
    <property type="project" value="UniProtKB-SubCell"/>
</dbReference>
<evidence type="ECO:0000256" key="6">
    <source>
        <dbReference type="SAM" id="Phobius"/>
    </source>
</evidence>
<proteinExistence type="predicted"/>
<dbReference type="Proteomes" id="UP000001784">
    <property type="component" value="Chromosome"/>
</dbReference>
<dbReference type="AlphaFoldDB" id="A0LGC3"/>
<keyword evidence="2" id="KW-1003">Cell membrane</keyword>
<feature type="transmembrane region" description="Helical" evidence="6">
    <location>
        <begin position="192"/>
        <end position="210"/>
    </location>
</feature>
<organism evidence="7 8">
    <name type="scientific">Syntrophobacter fumaroxidans (strain DSM 10017 / MPOB)</name>
    <dbReference type="NCBI Taxonomy" id="335543"/>
    <lineage>
        <taxon>Bacteria</taxon>
        <taxon>Pseudomonadati</taxon>
        <taxon>Thermodesulfobacteriota</taxon>
        <taxon>Syntrophobacteria</taxon>
        <taxon>Syntrophobacterales</taxon>
        <taxon>Syntrophobacteraceae</taxon>
        <taxon>Syntrophobacter</taxon>
    </lineage>
</organism>
<dbReference type="FunCoup" id="A0LGC3">
    <property type="interactions" value="8"/>
</dbReference>
<evidence type="ECO:0000256" key="1">
    <source>
        <dbReference type="ARBA" id="ARBA00004651"/>
    </source>
</evidence>
<feature type="transmembrane region" description="Helical" evidence="6">
    <location>
        <begin position="382"/>
        <end position="406"/>
    </location>
</feature>
<evidence type="ECO:0000256" key="2">
    <source>
        <dbReference type="ARBA" id="ARBA00022475"/>
    </source>
</evidence>
<feature type="transmembrane region" description="Helical" evidence="6">
    <location>
        <begin position="412"/>
        <end position="435"/>
    </location>
</feature>
<evidence type="ECO:0000313" key="8">
    <source>
        <dbReference type="Proteomes" id="UP000001784"/>
    </source>
</evidence>
<keyword evidence="8" id="KW-1185">Reference proteome</keyword>
<dbReference type="PANTHER" id="PTHR30250">
    <property type="entry name" value="PST FAMILY PREDICTED COLANIC ACID TRANSPORTER"/>
    <property type="match status" value="1"/>
</dbReference>
<dbReference type="InParanoid" id="A0LGC3"/>
<evidence type="ECO:0000313" key="7">
    <source>
        <dbReference type="EMBL" id="ABK16475.1"/>
    </source>
</evidence>